<dbReference type="GO" id="GO:0008483">
    <property type="term" value="F:transaminase activity"/>
    <property type="evidence" value="ECO:0007669"/>
    <property type="project" value="InterPro"/>
</dbReference>
<dbReference type="CDD" id="cd00610">
    <property type="entry name" value="OAT_like"/>
    <property type="match status" value="1"/>
</dbReference>
<dbReference type="NCBIfam" id="NF000818">
    <property type="entry name" value="PRK00062.1"/>
    <property type="match status" value="1"/>
</dbReference>
<comment type="similarity">
    <text evidence="3 7">Belongs to the class-III pyridoxal-phosphate-dependent aminotransferase family. HemL subfamily.</text>
</comment>
<dbReference type="Proteomes" id="UP000533905">
    <property type="component" value="Unassembled WGS sequence"/>
</dbReference>
<evidence type="ECO:0000256" key="5">
    <source>
        <dbReference type="ARBA" id="ARBA00023235"/>
    </source>
</evidence>
<comment type="pathway">
    <text evidence="2">Porphyrin-containing compound metabolism; protoporphyrin-IX biosynthesis; 5-aminolevulinate from L-glutamyl-tRNA(Glu): step 2/2.</text>
</comment>
<comment type="subunit">
    <text evidence="7">Homodimer.</text>
</comment>
<dbReference type="GO" id="GO:0005737">
    <property type="term" value="C:cytoplasm"/>
    <property type="evidence" value="ECO:0007669"/>
    <property type="project" value="UniProtKB-SubCell"/>
</dbReference>
<evidence type="ECO:0000256" key="2">
    <source>
        <dbReference type="ARBA" id="ARBA00004819"/>
    </source>
</evidence>
<keyword evidence="4 7" id="KW-0663">Pyridoxal phosphate</keyword>
<dbReference type="EC" id="5.4.3.8" evidence="7"/>
<dbReference type="GO" id="GO:0030170">
    <property type="term" value="F:pyridoxal phosphate binding"/>
    <property type="evidence" value="ECO:0007669"/>
    <property type="project" value="InterPro"/>
</dbReference>
<dbReference type="InterPro" id="IPR049704">
    <property type="entry name" value="Aminotrans_3_PPA_site"/>
</dbReference>
<dbReference type="Pfam" id="PF00202">
    <property type="entry name" value="Aminotran_3"/>
    <property type="match status" value="1"/>
</dbReference>
<dbReference type="InterPro" id="IPR015422">
    <property type="entry name" value="PyrdxlP-dep_Trfase_small"/>
</dbReference>
<proteinExistence type="inferred from homology"/>
<keyword evidence="9" id="KW-1185">Reference proteome</keyword>
<dbReference type="PANTHER" id="PTHR43713:SF3">
    <property type="entry name" value="GLUTAMATE-1-SEMIALDEHYDE 2,1-AMINOMUTASE 1, CHLOROPLASTIC-RELATED"/>
    <property type="match status" value="1"/>
</dbReference>
<protein>
    <recommendedName>
        <fullName evidence="7">Glutamate-1-semialdehyde 2,1-aminomutase</fullName>
        <shortName evidence="7">GSA</shortName>
        <ecNumber evidence="7">5.4.3.8</ecNumber>
    </recommendedName>
    <alternativeName>
        <fullName evidence="7">Glutamate-1-semialdehyde aminotransferase</fullName>
        <shortName evidence="7">GSA-AT</shortName>
    </alternativeName>
</protein>
<dbReference type="UniPathway" id="UPA00251">
    <property type="reaction ID" value="UER00317"/>
</dbReference>
<keyword evidence="7" id="KW-0963">Cytoplasm</keyword>
<dbReference type="PANTHER" id="PTHR43713">
    <property type="entry name" value="GLUTAMATE-1-SEMIALDEHYDE 2,1-AMINOMUTASE"/>
    <property type="match status" value="1"/>
</dbReference>
<feature type="modified residue" description="N6-(pyridoxal phosphate)lysine" evidence="7">
    <location>
        <position position="271"/>
    </location>
</feature>
<dbReference type="InterPro" id="IPR015424">
    <property type="entry name" value="PyrdxlP-dep_Trfase"/>
</dbReference>
<evidence type="ECO:0000313" key="9">
    <source>
        <dbReference type="Proteomes" id="UP000533905"/>
    </source>
</evidence>
<dbReference type="FunFam" id="3.40.640.10:FF:000021">
    <property type="entry name" value="Glutamate-1-semialdehyde 2,1-aminomutase"/>
    <property type="match status" value="1"/>
</dbReference>
<dbReference type="PROSITE" id="PS00600">
    <property type="entry name" value="AA_TRANSFER_CLASS_3"/>
    <property type="match status" value="1"/>
</dbReference>
<comment type="subcellular location">
    <subcellularLocation>
        <location evidence="7">Cytoplasm</location>
    </subcellularLocation>
</comment>
<dbReference type="InterPro" id="IPR005814">
    <property type="entry name" value="Aminotrans_3"/>
</dbReference>
<sequence length="432" mass="46055">MTTDKSTSKNDILFARAQQTTPGGVNSPVRAFRSVGGTPRFITRAEGPYFWDADGKRYIDYIGSWGPAIVGHAHPKVIKAVQDAAANGLSFGAPTEGEIEIAEEICKLVPSIEQVRLVSSGTEATMSALRLARGATGRDKIVKFEGCYHGHADSLLVKAGSGLLTFGNPTSAGVPEDFVKHTLVLDYNNVPQLEDAFESMGDTIACVIVEPVAGNMNLIRAAPEFLQRMRELCTEHGAVLIFDEVMCGFRVGLGGAQEMYGITPDLTALGKVIGGGLPVAAFGGRADLMQKMAPLGPVYQAGTLSGNPVAVAAGMTTLKLVQEPGFYEKLGAAAERLVKGLTEAAQEADIPFCGDAVGGMFGFYFSNSVPSTYAQMMAGDKERFNRFFHGMLDEGVYFAPAMFEAGFVSAQHDDAVIDETIEAARRVFKRIA</sequence>
<evidence type="ECO:0000256" key="6">
    <source>
        <dbReference type="ARBA" id="ARBA00023244"/>
    </source>
</evidence>
<keyword evidence="5 7" id="KW-0413">Isomerase</keyword>
<evidence type="ECO:0000313" key="8">
    <source>
        <dbReference type="EMBL" id="NNG23074.1"/>
    </source>
</evidence>
<evidence type="ECO:0000256" key="7">
    <source>
        <dbReference type="HAMAP-Rule" id="MF_00375"/>
    </source>
</evidence>
<dbReference type="NCBIfam" id="TIGR00713">
    <property type="entry name" value="hemL"/>
    <property type="match status" value="1"/>
</dbReference>
<comment type="catalytic activity">
    <reaction evidence="7">
        <text>(S)-4-amino-5-oxopentanoate = 5-aminolevulinate</text>
        <dbReference type="Rhea" id="RHEA:14265"/>
        <dbReference type="ChEBI" id="CHEBI:57501"/>
        <dbReference type="ChEBI" id="CHEBI:356416"/>
        <dbReference type="EC" id="5.4.3.8"/>
    </reaction>
</comment>
<comment type="cofactor">
    <cofactor evidence="1 7">
        <name>pyridoxal 5'-phosphate</name>
        <dbReference type="ChEBI" id="CHEBI:597326"/>
    </cofactor>
</comment>
<dbReference type="EMBL" id="JABAIV010000002">
    <property type="protein sequence ID" value="NNG23074.1"/>
    <property type="molecule type" value="Genomic_DNA"/>
</dbReference>
<dbReference type="Gene3D" id="3.40.640.10">
    <property type="entry name" value="Type I PLP-dependent aspartate aminotransferase-like (Major domain)"/>
    <property type="match status" value="1"/>
</dbReference>
<dbReference type="Gene3D" id="3.90.1150.10">
    <property type="entry name" value="Aspartate Aminotransferase, domain 1"/>
    <property type="match status" value="1"/>
</dbReference>
<dbReference type="SUPFAM" id="SSF53383">
    <property type="entry name" value="PLP-dependent transferases"/>
    <property type="match status" value="1"/>
</dbReference>
<evidence type="ECO:0000256" key="1">
    <source>
        <dbReference type="ARBA" id="ARBA00001933"/>
    </source>
</evidence>
<accession>A0A7Y2K0B1</accession>
<dbReference type="InterPro" id="IPR015421">
    <property type="entry name" value="PyrdxlP-dep_Trfase_major"/>
</dbReference>
<dbReference type="HAMAP" id="MF_00375">
    <property type="entry name" value="HemL_aminotrans_3"/>
    <property type="match status" value="1"/>
</dbReference>
<evidence type="ECO:0000256" key="4">
    <source>
        <dbReference type="ARBA" id="ARBA00022898"/>
    </source>
</evidence>
<gene>
    <name evidence="7 8" type="primary">hemL</name>
    <name evidence="8" type="ORF">HGB41_08680</name>
</gene>
<dbReference type="RefSeq" id="WP_171083167.1">
    <property type="nucleotide sequence ID" value="NZ_JABAIV010000002.1"/>
</dbReference>
<dbReference type="InterPro" id="IPR004639">
    <property type="entry name" value="4pyrrol_synth_GluAld_NH2Trfase"/>
</dbReference>
<keyword evidence="6 7" id="KW-0627">Porphyrin biosynthesis</keyword>
<reference evidence="8 9" key="1">
    <citation type="submission" date="2020-04" db="EMBL/GenBank/DDBJ databases">
        <title>Massilia sp. nov., a cold adapted bacteria isolated from Arctic soil.</title>
        <authorList>
            <person name="Son J."/>
            <person name="Ka J.-O."/>
        </authorList>
    </citation>
    <scope>NUCLEOTIDE SEQUENCE [LARGE SCALE GENOMIC DNA]</scope>
    <source>
        <strain evidence="8 9">ML15P13</strain>
    </source>
</reference>
<comment type="caution">
    <text evidence="8">The sequence shown here is derived from an EMBL/GenBank/DDBJ whole genome shotgun (WGS) entry which is preliminary data.</text>
</comment>
<evidence type="ECO:0000256" key="3">
    <source>
        <dbReference type="ARBA" id="ARBA00008981"/>
    </source>
</evidence>
<dbReference type="GO" id="GO:0042286">
    <property type="term" value="F:glutamate-1-semialdehyde 2,1-aminomutase activity"/>
    <property type="evidence" value="ECO:0007669"/>
    <property type="project" value="UniProtKB-UniRule"/>
</dbReference>
<dbReference type="GO" id="GO:0006782">
    <property type="term" value="P:protoporphyrinogen IX biosynthetic process"/>
    <property type="evidence" value="ECO:0007669"/>
    <property type="project" value="UniProtKB-UniRule"/>
</dbReference>
<organism evidence="8 9">
    <name type="scientific">Telluria aromaticivorans</name>
    <dbReference type="NCBI Taxonomy" id="2725995"/>
    <lineage>
        <taxon>Bacteria</taxon>
        <taxon>Pseudomonadati</taxon>
        <taxon>Pseudomonadota</taxon>
        <taxon>Betaproteobacteria</taxon>
        <taxon>Burkholderiales</taxon>
        <taxon>Oxalobacteraceae</taxon>
        <taxon>Telluria group</taxon>
        <taxon>Telluria</taxon>
    </lineage>
</organism>
<dbReference type="AlphaFoldDB" id="A0A7Y2K0B1"/>
<name>A0A7Y2K0B1_9BURK</name>